<dbReference type="STRING" id="526218.Sterm_3776"/>
<protein>
    <submittedName>
        <fullName evidence="2">PTS system, glucitol/sorbitol-specific, IIC subunit</fullName>
    </submittedName>
</protein>
<feature type="transmembrane region" description="Helical" evidence="1">
    <location>
        <begin position="149"/>
        <end position="171"/>
    </location>
</feature>
<sequence>MFGIIDFISKIATHFIGLFQQGGEVFAGWVSGIIPLLVVLMTGITAVIKLIGEERVNTAARWASKNIITRYTLLPILAVLFLTNPMCYTFGKFVEEKYKPAFYDSAVSFVHPVTGLFPHANAGELFVYMGIANGITQLGLPIAGLATRYFLVGILVIFIRGVLTERITLILMGRKSKKVAKAG</sequence>
<organism evidence="2 3">
    <name type="scientific">Sebaldella termitidis (strain ATCC 33386 / NCTC 11300)</name>
    <dbReference type="NCBI Taxonomy" id="526218"/>
    <lineage>
        <taxon>Bacteria</taxon>
        <taxon>Fusobacteriati</taxon>
        <taxon>Fusobacteriota</taxon>
        <taxon>Fusobacteriia</taxon>
        <taxon>Fusobacteriales</taxon>
        <taxon>Leptotrichiaceae</taxon>
        <taxon>Sebaldella</taxon>
    </lineage>
</organism>
<dbReference type="EMBL" id="CP001739">
    <property type="protein sequence ID" value="ACZ10610.1"/>
    <property type="molecule type" value="Genomic_DNA"/>
</dbReference>
<keyword evidence="1" id="KW-0812">Transmembrane</keyword>
<dbReference type="RefSeq" id="WP_012863190.1">
    <property type="nucleotide sequence ID" value="NC_013517.1"/>
</dbReference>
<reference evidence="3" key="1">
    <citation type="submission" date="2009-09" db="EMBL/GenBank/DDBJ databases">
        <title>The complete chromosome of Sebaldella termitidis ATCC 33386.</title>
        <authorList>
            <consortium name="US DOE Joint Genome Institute (JGI-PGF)"/>
            <person name="Lucas S."/>
            <person name="Copeland A."/>
            <person name="Lapidus A."/>
            <person name="Glavina del Rio T."/>
            <person name="Dalin E."/>
            <person name="Tice H."/>
            <person name="Bruce D."/>
            <person name="Goodwin L."/>
            <person name="Pitluck S."/>
            <person name="Kyrpides N."/>
            <person name="Mavromatis K."/>
            <person name="Ivanova N."/>
            <person name="Mikhailova N."/>
            <person name="Sims D."/>
            <person name="Meincke L."/>
            <person name="Brettin T."/>
            <person name="Detter J.C."/>
            <person name="Han C."/>
            <person name="Larimer F."/>
            <person name="Land M."/>
            <person name="Hauser L."/>
            <person name="Markowitz V."/>
            <person name="Cheng J.F."/>
            <person name="Hugenholtz P."/>
            <person name="Woyke T."/>
            <person name="Wu D."/>
            <person name="Eisen J.A."/>
        </authorList>
    </citation>
    <scope>NUCLEOTIDE SEQUENCE [LARGE SCALE GENOMIC DNA]</scope>
    <source>
        <strain evidence="3">ATCC 33386 / NCTC 11300</strain>
    </source>
</reference>
<dbReference type="PIRSF" id="PIRSF038321">
    <property type="entry name" value="PTS_glc_srb_IIC"/>
    <property type="match status" value="1"/>
</dbReference>
<accession>D1ARX4</accession>
<dbReference type="AlphaFoldDB" id="D1ARX4"/>
<dbReference type="InterPro" id="IPR004699">
    <property type="entry name" value="PTS_IID_sorb"/>
</dbReference>
<keyword evidence="1" id="KW-0472">Membrane</keyword>
<dbReference type="Proteomes" id="UP000000845">
    <property type="component" value="Chromosome"/>
</dbReference>
<evidence type="ECO:0000313" key="2">
    <source>
        <dbReference type="EMBL" id="ACZ10610.1"/>
    </source>
</evidence>
<dbReference type="HOGENOM" id="CLU_093147_0_0_0"/>
<name>D1ARX4_SEBTE</name>
<dbReference type="NCBIfam" id="TIGR00821">
    <property type="entry name" value="EII-GUT"/>
    <property type="match status" value="1"/>
</dbReference>
<dbReference type="eggNOG" id="COG3730">
    <property type="taxonomic scope" value="Bacteria"/>
</dbReference>
<dbReference type="PROSITE" id="PS51107">
    <property type="entry name" value="PTS_EIIC_TYPE_5"/>
    <property type="match status" value="1"/>
</dbReference>
<proteinExistence type="predicted"/>
<feature type="transmembrane region" description="Helical" evidence="1">
    <location>
        <begin position="26"/>
        <end position="51"/>
    </location>
</feature>
<dbReference type="PANTHER" id="PTHR40399:SF1">
    <property type="entry name" value="PTS SYSTEM GLUCITOL_SORBITOL-SPECIFIC EIIC COMPONENT"/>
    <property type="match status" value="1"/>
</dbReference>
<reference evidence="2 3" key="2">
    <citation type="journal article" date="2010" name="Stand. Genomic Sci.">
        <title>Complete genome sequence of Sebaldella termitidis type strain (NCTC 11300).</title>
        <authorList>
            <person name="Harmon-Smith M."/>
            <person name="Celia L."/>
            <person name="Chertkov O."/>
            <person name="Lapidus A."/>
            <person name="Copeland A."/>
            <person name="Glavina Del Rio T."/>
            <person name="Nolan M."/>
            <person name="Lucas S."/>
            <person name="Tice H."/>
            <person name="Cheng J.F."/>
            <person name="Han C."/>
            <person name="Detter J.C."/>
            <person name="Bruce D."/>
            <person name="Goodwin L."/>
            <person name="Pitluck S."/>
            <person name="Pati A."/>
            <person name="Liolios K."/>
            <person name="Ivanova N."/>
            <person name="Mavromatis K."/>
            <person name="Mikhailova N."/>
            <person name="Chen A."/>
            <person name="Palaniappan K."/>
            <person name="Land M."/>
            <person name="Hauser L."/>
            <person name="Chang Y.J."/>
            <person name="Jeffries C.D."/>
            <person name="Brettin T."/>
            <person name="Goker M."/>
            <person name="Beck B."/>
            <person name="Bristow J."/>
            <person name="Eisen J.A."/>
            <person name="Markowitz V."/>
            <person name="Hugenholtz P."/>
            <person name="Kyrpides N.C."/>
            <person name="Klenk H.P."/>
            <person name="Chen F."/>
        </authorList>
    </citation>
    <scope>NUCLEOTIDE SEQUENCE [LARGE SCALE GENOMIC DNA]</scope>
    <source>
        <strain evidence="3">ATCC 33386 / NCTC 11300</strain>
    </source>
</reference>
<feature type="transmembrane region" description="Helical" evidence="1">
    <location>
        <begin position="71"/>
        <end position="91"/>
    </location>
</feature>
<gene>
    <name evidence="2" type="ordered locus">Sterm_3776</name>
</gene>
<dbReference type="KEGG" id="str:Sterm_3776"/>
<evidence type="ECO:0000313" key="3">
    <source>
        <dbReference type="Proteomes" id="UP000000845"/>
    </source>
</evidence>
<dbReference type="GO" id="GO:0016020">
    <property type="term" value="C:membrane"/>
    <property type="evidence" value="ECO:0007669"/>
    <property type="project" value="InterPro"/>
</dbReference>
<dbReference type="Pfam" id="PF03608">
    <property type="entry name" value="EII-GUT"/>
    <property type="match status" value="1"/>
</dbReference>
<keyword evidence="3" id="KW-1185">Reference proteome</keyword>
<keyword evidence="1" id="KW-1133">Transmembrane helix</keyword>
<evidence type="ECO:0000256" key="1">
    <source>
        <dbReference type="SAM" id="Phobius"/>
    </source>
</evidence>
<dbReference type="GO" id="GO:0009401">
    <property type="term" value="P:phosphoenolpyruvate-dependent sugar phosphotransferase system"/>
    <property type="evidence" value="ECO:0007669"/>
    <property type="project" value="InterPro"/>
</dbReference>
<dbReference type="PANTHER" id="PTHR40399">
    <property type="entry name" value="PTS SYSTEM GLUCITOL/SORBITOL-SPECIFIC EIIC COMPONENT"/>
    <property type="match status" value="1"/>
</dbReference>